<name>A0ABY4EIH9_9BACI</name>
<dbReference type="InterPro" id="IPR024775">
    <property type="entry name" value="DinB-like"/>
</dbReference>
<gene>
    <name evidence="2" type="ORF">MUN89_17610</name>
</gene>
<dbReference type="EMBL" id="CP095073">
    <property type="protein sequence ID" value="UOQ43683.1"/>
    <property type="molecule type" value="Genomic_DNA"/>
</dbReference>
<sequence length="162" mass="19078">MEEHATLNKKEQLLKHFKGSIDWVQALSSIAEENWRLPIEPGKWSVAEVISHLVAWDKFVLNQRIPYLFTHQEMPAAPDVEVVNEEAAIQARAEEKEDTIERFCEERRHFVQVLHHFEESDFEKEILIRSKPMTLYDYLLGLAEHDNHHFTQIAKLIEIPPQ</sequence>
<evidence type="ECO:0000259" key="1">
    <source>
        <dbReference type="Pfam" id="PF12867"/>
    </source>
</evidence>
<proteinExistence type="predicted"/>
<dbReference type="Pfam" id="PF12867">
    <property type="entry name" value="DinB_2"/>
    <property type="match status" value="1"/>
</dbReference>
<evidence type="ECO:0000313" key="2">
    <source>
        <dbReference type="EMBL" id="UOQ43683.1"/>
    </source>
</evidence>
<dbReference type="InterPro" id="IPR034660">
    <property type="entry name" value="DinB/YfiT-like"/>
</dbReference>
<organism evidence="2 3">
    <name type="scientific">Halobacillus salinarum</name>
    <dbReference type="NCBI Taxonomy" id="2932257"/>
    <lineage>
        <taxon>Bacteria</taxon>
        <taxon>Bacillati</taxon>
        <taxon>Bacillota</taxon>
        <taxon>Bacilli</taxon>
        <taxon>Bacillales</taxon>
        <taxon>Bacillaceae</taxon>
        <taxon>Halobacillus</taxon>
    </lineage>
</organism>
<reference evidence="2 3" key="1">
    <citation type="submission" date="2022-04" db="EMBL/GenBank/DDBJ databases">
        <title>Halobacillus sp. isolated from saltern.</title>
        <authorList>
            <person name="Won M."/>
            <person name="Lee C.-M."/>
            <person name="Woen H.-Y."/>
            <person name="Kwon S.-W."/>
        </authorList>
    </citation>
    <scope>NUCLEOTIDE SEQUENCE [LARGE SCALE GENOMIC DNA]</scope>
    <source>
        <strain evidence="2 3">SSBR10-3</strain>
    </source>
</reference>
<feature type="domain" description="DinB-like" evidence="1">
    <location>
        <begin position="24"/>
        <end position="153"/>
    </location>
</feature>
<dbReference type="Proteomes" id="UP000831787">
    <property type="component" value="Chromosome"/>
</dbReference>
<accession>A0ABY4EIH9</accession>
<dbReference type="SUPFAM" id="SSF109854">
    <property type="entry name" value="DinB/YfiT-like putative metalloenzymes"/>
    <property type="match status" value="1"/>
</dbReference>
<keyword evidence="3" id="KW-1185">Reference proteome</keyword>
<protein>
    <submittedName>
        <fullName evidence="2">DinB family protein</fullName>
    </submittedName>
</protein>
<dbReference type="RefSeq" id="WP_244709043.1">
    <property type="nucleotide sequence ID" value="NZ_CP095073.1"/>
</dbReference>
<dbReference type="Gene3D" id="1.20.120.450">
    <property type="entry name" value="dinb family like domain"/>
    <property type="match status" value="1"/>
</dbReference>
<evidence type="ECO:0000313" key="3">
    <source>
        <dbReference type="Proteomes" id="UP000831787"/>
    </source>
</evidence>